<dbReference type="SUPFAM" id="SSF46785">
    <property type="entry name" value="Winged helix' DNA-binding domain"/>
    <property type="match status" value="1"/>
</dbReference>
<gene>
    <name evidence="1" type="ORF">Q8791_22880</name>
</gene>
<dbReference type="PANTHER" id="PTHR36221:SF1">
    <property type="entry name" value="DUF742 DOMAIN-CONTAINING PROTEIN"/>
    <property type="match status" value="1"/>
</dbReference>
<dbReference type="InterPro" id="IPR007995">
    <property type="entry name" value="DUF742"/>
</dbReference>
<accession>A0ABU7KCV4</accession>
<keyword evidence="2" id="KW-1185">Reference proteome</keyword>
<dbReference type="Proteomes" id="UP001356095">
    <property type="component" value="Unassembled WGS sequence"/>
</dbReference>
<dbReference type="PANTHER" id="PTHR36221">
    <property type="entry name" value="DUF742 DOMAIN-CONTAINING PROTEIN"/>
    <property type="match status" value="1"/>
</dbReference>
<proteinExistence type="predicted"/>
<comment type="caution">
    <text evidence="1">The sequence shown here is derived from an EMBL/GenBank/DDBJ whole genome shotgun (WGS) entry which is preliminary data.</text>
</comment>
<sequence length="125" mass="13645">MSAVPPGEETPQGWSFESSLIRPYSLTGGRTRPSRSDFSITSQVVTVPSAAPEVDPELELILALCARPLSVAEVASRTGFPLGVTRILLADLLDQGYVTVHTSNWERNRPDAATLRTVLDRIREL</sequence>
<dbReference type="Pfam" id="PF05331">
    <property type="entry name" value="DUF742"/>
    <property type="match status" value="1"/>
</dbReference>
<evidence type="ECO:0000313" key="1">
    <source>
        <dbReference type="EMBL" id="MEE2040065.1"/>
    </source>
</evidence>
<protein>
    <submittedName>
        <fullName evidence="1">DUF742 domain-containing protein</fullName>
    </submittedName>
</protein>
<reference evidence="1 2" key="1">
    <citation type="submission" date="2023-08" db="EMBL/GenBank/DDBJ databases">
        <authorList>
            <person name="Girao M."/>
            <person name="Carvalho M.F."/>
        </authorList>
    </citation>
    <scope>NUCLEOTIDE SEQUENCE [LARGE SCALE GENOMIC DNA]</scope>
    <source>
        <strain evidence="1 2">CT-R113</strain>
    </source>
</reference>
<dbReference type="RefSeq" id="WP_330093831.1">
    <property type="nucleotide sequence ID" value="NZ_JAUZMY010000025.1"/>
</dbReference>
<dbReference type="EMBL" id="JAUZMY010000025">
    <property type="protein sequence ID" value="MEE2040065.1"/>
    <property type="molecule type" value="Genomic_DNA"/>
</dbReference>
<dbReference type="InterPro" id="IPR036390">
    <property type="entry name" value="WH_DNA-bd_sf"/>
</dbReference>
<name>A0ABU7KCV4_9ACTN</name>
<evidence type="ECO:0000313" key="2">
    <source>
        <dbReference type="Proteomes" id="UP001356095"/>
    </source>
</evidence>
<organism evidence="1 2">
    <name type="scientific">Nocardiopsis codii</name>
    <dbReference type="NCBI Taxonomy" id="3065942"/>
    <lineage>
        <taxon>Bacteria</taxon>
        <taxon>Bacillati</taxon>
        <taxon>Actinomycetota</taxon>
        <taxon>Actinomycetes</taxon>
        <taxon>Streptosporangiales</taxon>
        <taxon>Nocardiopsidaceae</taxon>
        <taxon>Nocardiopsis</taxon>
    </lineage>
</organism>